<feature type="region of interest" description="Disordered" evidence="2">
    <location>
        <begin position="1"/>
        <end position="20"/>
    </location>
</feature>
<organism evidence="4 5">
    <name type="scientific">Euhalothece natronophila Z-M001</name>
    <dbReference type="NCBI Taxonomy" id="522448"/>
    <lineage>
        <taxon>Bacteria</taxon>
        <taxon>Bacillati</taxon>
        <taxon>Cyanobacteriota</taxon>
        <taxon>Cyanophyceae</taxon>
        <taxon>Oscillatoriophycideae</taxon>
        <taxon>Chroococcales</taxon>
        <taxon>Halothecacae</taxon>
        <taxon>Halothece cluster</taxon>
        <taxon>Euhalothece</taxon>
    </lineage>
</organism>
<evidence type="ECO:0000256" key="1">
    <source>
        <dbReference type="ARBA" id="ARBA00023118"/>
    </source>
</evidence>
<dbReference type="Proteomes" id="UP000318453">
    <property type="component" value="Plasmid pEu1"/>
</dbReference>
<evidence type="ECO:0000259" key="3">
    <source>
        <dbReference type="Pfam" id="PF03787"/>
    </source>
</evidence>
<evidence type="ECO:0000256" key="2">
    <source>
        <dbReference type="SAM" id="MobiDB-lite"/>
    </source>
</evidence>
<reference evidence="4" key="1">
    <citation type="submission" date="2019-08" db="EMBL/GenBank/DDBJ databases">
        <title>Carotenoids and Carotenoid Binding Proteins in the Halophilic Cyanobacterium Euhalothece sp. ZM00.</title>
        <authorList>
            <person name="Cho S.M."/>
            <person name="Song J.Y."/>
            <person name="Park Y.-I."/>
        </authorList>
    </citation>
    <scope>NUCLEOTIDE SEQUENCE [LARGE SCALE GENOMIC DNA]</scope>
    <source>
        <strain evidence="4">Z-M001</strain>
        <plasmid evidence="4">pEu1</plasmid>
    </source>
</reference>
<proteinExistence type="predicted"/>
<evidence type="ECO:0000313" key="5">
    <source>
        <dbReference type="Proteomes" id="UP000318453"/>
    </source>
</evidence>
<evidence type="ECO:0000313" key="4">
    <source>
        <dbReference type="EMBL" id="QDZ41600.1"/>
    </source>
</evidence>
<protein>
    <submittedName>
        <fullName evidence="4">CRISPR-associated protein Cmr6</fullName>
    </submittedName>
</protein>
<dbReference type="RefSeq" id="WP_146297494.1">
    <property type="nucleotide sequence ID" value="NZ_CP042327.1"/>
</dbReference>
<keyword evidence="1" id="KW-0051">Antiviral defense</keyword>
<dbReference type="GO" id="GO:0051607">
    <property type="term" value="P:defense response to virus"/>
    <property type="evidence" value="ECO:0007669"/>
    <property type="project" value="UniProtKB-KW"/>
</dbReference>
<dbReference type="InterPro" id="IPR010172">
    <property type="entry name" value="CRISPR-assoc_prot_TM1791"/>
</dbReference>
<feature type="domain" description="CRISPR type III-associated protein" evidence="3">
    <location>
        <begin position="63"/>
        <end position="216"/>
    </location>
</feature>
<dbReference type="KEGG" id="enn:FRE64_16635"/>
<feature type="compositionally biased region" description="Polar residues" evidence="2">
    <location>
        <begin position="1"/>
        <end position="12"/>
    </location>
</feature>
<geneLocation type="plasmid" evidence="5">
    <name>peu1</name>
</geneLocation>
<dbReference type="Pfam" id="PF03787">
    <property type="entry name" value="RAMPs"/>
    <property type="match status" value="2"/>
</dbReference>
<keyword evidence="4" id="KW-0614">Plasmid</keyword>
<accession>A0A5B8NU82</accession>
<keyword evidence="5" id="KW-1185">Reference proteome</keyword>
<feature type="domain" description="CRISPR type III-associated protein" evidence="3">
    <location>
        <begin position="242"/>
        <end position="347"/>
    </location>
</feature>
<dbReference type="PANTHER" id="PTHR39965:SF1">
    <property type="entry name" value="CRISPR SYSTEM CMR SUBUNIT CMR6"/>
    <property type="match status" value="1"/>
</dbReference>
<gene>
    <name evidence="4" type="ORF">FRE64_16635</name>
</gene>
<dbReference type="OrthoDB" id="9813956at2"/>
<dbReference type="PANTHER" id="PTHR39965">
    <property type="entry name" value="CRISPR SYSTEM CMR SUBUNIT CMR6"/>
    <property type="match status" value="1"/>
</dbReference>
<name>A0A5B8NU82_9CHRO</name>
<dbReference type="AlphaFoldDB" id="A0A5B8NU82"/>
<dbReference type="EMBL" id="CP042327">
    <property type="protein sequence ID" value="QDZ41600.1"/>
    <property type="molecule type" value="Genomic_DNA"/>
</dbReference>
<dbReference type="InterPro" id="IPR005537">
    <property type="entry name" value="RAMP_III_fam"/>
</dbReference>
<sequence length="532" mass="59935">MVNPLQELNSKNFETDQDRNQSLESVANAEGKCGKVYQQLTQKTENLADETLKVTFSWRVRVGGMRGFQELLLPVFHPVYGVPYIPSSSLKGALLAQAKKHAKNEEISLAEVKRILGDIDQGIGTVQILDAFPTEPCLSVDMANPQWSWKDNQVQYNPVPHPLLSMEEPEILIGLVSTSRGRYQQQKNDDLQTVKGWLKQALHAGIGSRVSAGYGRTTVKGNLPHSSTHHFQFYSQGMFGASNQDKTFRPVALRGILRYWFRAIALGLYNNQTAQEFENELFGQLSQEGSFRLGVELTEEDMGNRNNPYFCQGNILIEAKTEKHHKAIEQTLLLASHLGGIGRGSRRPLHWNNGRLRGCLWKFPDQILPCDEVEWSELIEDTLDSFKAVYSAQPPDHHPLIIDVQEKGKTVKRRCQDVLNNNDAIIYLVPSPGLKYPEAVNNWNSEGHQHKVIGQGLGLLYSSDHYKGYNNFTRRGNKNVGGKLGIPSYVWIQSNFPDDDDPYQVVSVFGAGHPQRDRFIQALPNDSIQVYP</sequence>